<feature type="transmembrane region" description="Helical" evidence="1">
    <location>
        <begin position="36"/>
        <end position="55"/>
    </location>
</feature>
<keyword evidence="3" id="KW-1185">Reference proteome</keyword>
<sequence length="78" mass="8641">MENHMIKLPGFIILSLLFTWAPQAMAYIDPGSGSAIMSAIIGAFVALTLTIKTYWYKIKSFFVKKPSSPEEPTQADES</sequence>
<evidence type="ECO:0000313" key="3">
    <source>
        <dbReference type="Proteomes" id="UP000193450"/>
    </source>
</evidence>
<dbReference type="AlphaFoldDB" id="A0A1X9NE64"/>
<dbReference type="EMBL" id="CP019343">
    <property type="protein sequence ID" value="ARN76328.1"/>
    <property type="molecule type" value="Genomic_DNA"/>
</dbReference>
<dbReference type="Proteomes" id="UP000193450">
    <property type="component" value="Chromosome"/>
</dbReference>
<keyword evidence="1" id="KW-0472">Membrane</keyword>
<name>A0A1X9NE64_9GAMM</name>
<evidence type="ECO:0000256" key="1">
    <source>
        <dbReference type="SAM" id="Phobius"/>
    </source>
</evidence>
<dbReference type="KEGG" id="osg:BST96_06910"/>
<reference evidence="2 3" key="1">
    <citation type="submission" date="2016-11" db="EMBL/GenBank/DDBJ databases">
        <title>Trade-off between light-utilization and light-protection in marine flavobacteria.</title>
        <authorList>
            <person name="Kumagai Y."/>
        </authorList>
    </citation>
    <scope>NUCLEOTIDE SEQUENCE [LARGE SCALE GENOMIC DNA]</scope>
    <source>
        <strain evidence="2 3">NBRC 107125</strain>
    </source>
</reference>
<dbReference type="STRING" id="716816.BST96_06910"/>
<proteinExistence type="predicted"/>
<organism evidence="2 3">
    <name type="scientific">Oceanicoccus sagamiensis</name>
    <dbReference type="NCBI Taxonomy" id="716816"/>
    <lineage>
        <taxon>Bacteria</taxon>
        <taxon>Pseudomonadati</taxon>
        <taxon>Pseudomonadota</taxon>
        <taxon>Gammaproteobacteria</taxon>
        <taxon>Cellvibrionales</taxon>
        <taxon>Spongiibacteraceae</taxon>
        <taxon>Oceanicoccus</taxon>
    </lineage>
</organism>
<accession>A0A1X9NE64</accession>
<keyword evidence="1" id="KW-0812">Transmembrane</keyword>
<protein>
    <submittedName>
        <fullName evidence="2">Uncharacterized protein</fullName>
    </submittedName>
</protein>
<keyword evidence="1" id="KW-1133">Transmembrane helix</keyword>
<evidence type="ECO:0000313" key="2">
    <source>
        <dbReference type="EMBL" id="ARN76328.1"/>
    </source>
</evidence>
<gene>
    <name evidence="2" type="ORF">BST96_06910</name>
</gene>